<dbReference type="EMBL" id="CP088295">
    <property type="protein sequence ID" value="UUY05884.1"/>
    <property type="molecule type" value="Genomic_DNA"/>
</dbReference>
<dbReference type="Pfam" id="PF00211">
    <property type="entry name" value="Guanylate_cyc"/>
    <property type="match status" value="1"/>
</dbReference>
<evidence type="ECO:0000256" key="5">
    <source>
        <dbReference type="SAM" id="Phobius"/>
    </source>
</evidence>
<dbReference type="Proteomes" id="UP001058860">
    <property type="component" value="Chromosome"/>
</dbReference>
<dbReference type="Gene3D" id="3.30.70.1230">
    <property type="entry name" value="Nucleotide cyclase"/>
    <property type="match status" value="1"/>
</dbReference>
<dbReference type="CDD" id="cd07302">
    <property type="entry name" value="CHD"/>
    <property type="match status" value="1"/>
</dbReference>
<evidence type="ECO:0000259" key="6">
    <source>
        <dbReference type="PROSITE" id="PS50125"/>
    </source>
</evidence>
<keyword evidence="3 5" id="KW-1133">Transmembrane helix</keyword>
<sequence length="526" mass="56730">MPRLFLRLYARLGPSYPRVALATQALGSLVVAFAGIALLTLYQPMSSEQFWVIVAVTLTVITFNNLVDLSVVSRLIRPADRWLRGDRTEETALAAWEAMATLPVDLARSPRTILMIGGVVPITAFITVYLGLTWYAWPILLAGGIVVLMYGAFLRFFGIEVILRPLLEELSSALPDTPATSVRSIPLRWRLLLSLPAINVITAVIVSGLATDGPPRLSDLGVGVLAAVVVSLTVSLELTLLLSRSILDPIEDLRTATERVAEGDFTARVPVVSGDETGELAESFNEMVSGLNERERLRDAFGTFVDPDLVDKVTEGEDLGAEELEVTVLFLDIRDFTAFASRASAREVVDYLNGFYDLVVPILLRHGGHVDKFVGDGLLAVFGAPVRLPDHADRGVAAAVDIAARVRAQYGDRLRIGVGVNSGPVVAGTVGGGGRLEFTVVGDPVNTAARVEETTRQTGDDVLVTEATVTRMVHPAHPPMQPRGSVRLRGKPDDVQLFAPQPLPAPARPVSGARVRPPAGQRRRRV</sequence>
<keyword evidence="5" id="KW-0472">Membrane</keyword>
<feature type="region of interest" description="Disordered" evidence="4">
    <location>
        <begin position="499"/>
        <end position="526"/>
    </location>
</feature>
<feature type="transmembrane region" description="Helical" evidence="5">
    <location>
        <begin position="191"/>
        <end position="210"/>
    </location>
</feature>
<dbReference type="Gene3D" id="6.10.340.10">
    <property type="match status" value="1"/>
</dbReference>
<keyword evidence="9" id="KW-1185">Reference proteome</keyword>
<dbReference type="InterPro" id="IPR003660">
    <property type="entry name" value="HAMP_dom"/>
</dbReference>
<dbReference type="SUPFAM" id="SSF55073">
    <property type="entry name" value="Nucleotide cyclase"/>
    <property type="match status" value="1"/>
</dbReference>
<evidence type="ECO:0000256" key="3">
    <source>
        <dbReference type="ARBA" id="ARBA00022989"/>
    </source>
</evidence>
<feature type="transmembrane region" description="Helical" evidence="5">
    <location>
        <begin position="222"/>
        <end position="242"/>
    </location>
</feature>
<feature type="transmembrane region" description="Helical" evidence="5">
    <location>
        <begin position="21"/>
        <end position="43"/>
    </location>
</feature>
<dbReference type="PANTHER" id="PTHR43081">
    <property type="entry name" value="ADENYLATE CYCLASE, TERMINAL-DIFFERENTIATION SPECIFIC-RELATED"/>
    <property type="match status" value="1"/>
</dbReference>
<evidence type="ECO:0000256" key="4">
    <source>
        <dbReference type="SAM" id="MobiDB-lite"/>
    </source>
</evidence>
<dbReference type="CDD" id="cd06225">
    <property type="entry name" value="HAMP"/>
    <property type="match status" value="1"/>
</dbReference>
<evidence type="ECO:0000256" key="1">
    <source>
        <dbReference type="ARBA" id="ARBA00005381"/>
    </source>
</evidence>
<dbReference type="PANTHER" id="PTHR43081:SF1">
    <property type="entry name" value="ADENYLATE CYCLASE, TERMINAL-DIFFERENTIATION SPECIFIC"/>
    <property type="match status" value="1"/>
</dbReference>
<dbReference type="SUPFAM" id="SSF158472">
    <property type="entry name" value="HAMP domain-like"/>
    <property type="match status" value="1"/>
</dbReference>
<accession>A0ABY5PMQ4</accession>
<dbReference type="SMART" id="SM00044">
    <property type="entry name" value="CYCc"/>
    <property type="match status" value="1"/>
</dbReference>
<dbReference type="PROSITE" id="PS50125">
    <property type="entry name" value="GUANYLATE_CYCLASE_2"/>
    <property type="match status" value="1"/>
</dbReference>
<dbReference type="PROSITE" id="PS50885">
    <property type="entry name" value="HAMP"/>
    <property type="match status" value="1"/>
</dbReference>
<evidence type="ECO:0000313" key="8">
    <source>
        <dbReference type="EMBL" id="UUY05884.1"/>
    </source>
</evidence>
<evidence type="ECO:0000259" key="7">
    <source>
        <dbReference type="PROSITE" id="PS50885"/>
    </source>
</evidence>
<keyword evidence="2 5" id="KW-0812">Transmembrane</keyword>
<name>A0ABY5PMQ4_9ACTN</name>
<dbReference type="InterPro" id="IPR029787">
    <property type="entry name" value="Nucleotide_cyclase"/>
</dbReference>
<organism evidence="8 9">
    <name type="scientific">Svornostia abyssi</name>
    <dbReference type="NCBI Taxonomy" id="2898438"/>
    <lineage>
        <taxon>Bacteria</taxon>
        <taxon>Bacillati</taxon>
        <taxon>Actinomycetota</taxon>
        <taxon>Thermoleophilia</taxon>
        <taxon>Solirubrobacterales</taxon>
        <taxon>Baekduiaceae</taxon>
        <taxon>Svornostia</taxon>
    </lineage>
</organism>
<reference evidence="9" key="1">
    <citation type="submission" date="2021-11" db="EMBL/GenBank/DDBJ databases">
        <title>Cultivation dependent microbiological survey of springs from the worlds oldest radium mine currently devoted to the extraction of radon-saturated water.</title>
        <authorList>
            <person name="Kapinusova G."/>
            <person name="Smrhova T."/>
            <person name="Strejcek M."/>
            <person name="Suman J."/>
            <person name="Jani K."/>
            <person name="Pajer P."/>
            <person name="Uhlik O."/>
        </authorList>
    </citation>
    <scope>NUCLEOTIDE SEQUENCE [LARGE SCALE GENOMIC DNA]</scope>
    <source>
        <strain evidence="9">J379</strain>
    </source>
</reference>
<comment type="similarity">
    <text evidence="1">Belongs to the adenylyl cyclase class-3 family.</text>
</comment>
<feature type="domain" description="HAMP" evidence="7">
    <location>
        <begin position="244"/>
        <end position="296"/>
    </location>
</feature>
<feature type="transmembrane region" description="Helical" evidence="5">
    <location>
        <begin position="136"/>
        <end position="157"/>
    </location>
</feature>
<dbReference type="InterPro" id="IPR001054">
    <property type="entry name" value="A/G_cyclase"/>
</dbReference>
<dbReference type="InterPro" id="IPR050697">
    <property type="entry name" value="Adenylyl/Guanylyl_Cyclase_3/4"/>
</dbReference>
<evidence type="ECO:0000256" key="2">
    <source>
        <dbReference type="ARBA" id="ARBA00022692"/>
    </source>
</evidence>
<proteinExistence type="inferred from homology"/>
<evidence type="ECO:0000313" key="9">
    <source>
        <dbReference type="Proteomes" id="UP001058860"/>
    </source>
</evidence>
<feature type="compositionally biased region" description="Low complexity" evidence="4">
    <location>
        <begin position="508"/>
        <end position="520"/>
    </location>
</feature>
<dbReference type="SMART" id="SM00304">
    <property type="entry name" value="HAMP"/>
    <property type="match status" value="1"/>
</dbReference>
<dbReference type="RefSeq" id="WP_353866325.1">
    <property type="nucleotide sequence ID" value="NZ_CP088295.1"/>
</dbReference>
<feature type="domain" description="Guanylate cyclase" evidence="6">
    <location>
        <begin position="327"/>
        <end position="452"/>
    </location>
</feature>
<gene>
    <name evidence="8" type="ORF">LRS13_10315</name>
</gene>
<dbReference type="Pfam" id="PF00672">
    <property type="entry name" value="HAMP"/>
    <property type="match status" value="1"/>
</dbReference>
<feature type="transmembrane region" description="Helical" evidence="5">
    <location>
        <begin position="49"/>
        <end position="67"/>
    </location>
</feature>
<feature type="transmembrane region" description="Helical" evidence="5">
    <location>
        <begin position="112"/>
        <end position="130"/>
    </location>
</feature>
<protein>
    <submittedName>
        <fullName evidence="8">Adenylate/guanylate cyclase domain-containing protein</fullName>
    </submittedName>
</protein>